<evidence type="ECO:0000256" key="2">
    <source>
        <dbReference type="ARBA" id="ARBA00022679"/>
    </source>
</evidence>
<sequence>MVMEVIEVNYLGRAAGAVSFDTDTGIGAFEYDPVFLDSGIELSPLKMPLARRIYSFPELRFDTFRGLPGLIADSLPDDFGNAVLNAWMAAQGKNPADISPLQRLQYTGRRGMGALEYSPATRIKRLNASQDIAIDELVAIAQEVLDHHSGFSVHLDKTGEDNREAMMALMSVGMSAGGARPKAVLAFNKDFSHVRSGQAEVPEGFTHYLMKFDGVSEHNKDRETFGDPMGFGAMEYVYHQMATDCGIDMMPCHLLQEGNRRHFVTERFDRRGNDKIHIQTLNGIAHVDYKIPGSFSYGELFAVARQLKLSTKEAEQLFLRMVFNIVARNHDDHAKNFAFQLVGKTWQLAPAYDLAYSYKPGSKWVNNHWLSLNGKRDDFTREDIYSLEKVSPLFSRRKIDHIVDKVVEQVSRWRNLAVEHEVPASLIDEIEGNLRLRV</sequence>
<evidence type="ECO:0000313" key="6">
    <source>
        <dbReference type="EMBL" id="TLM75263.1"/>
    </source>
</evidence>
<name>A0ABY2UE88_9GAMM</name>
<evidence type="ECO:0000259" key="4">
    <source>
        <dbReference type="Pfam" id="PF07804"/>
    </source>
</evidence>
<gene>
    <name evidence="6" type="ORF">FDY93_16360</name>
</gene>
<dbReference type="PANTHER" id="PTHR37419">
    <property type="entry name" value="SERINE/THREONINE-PROTEIN KINASE TOXIN HIPA"/>
    <property type="match status" value="1"/>
</dbReference>
<organism evidence="6 7">
    <name type="scientific">Microbulbifer harenosus</name>
    <dbReference type="NCBI Taxonomy" id="2576840"/>
    <lineage>
        <taxon>Bacteria</taxon>
        <taxon>Pseudomonadati</taxon>
        <taxon>Pseudomonadota</taxon>
        <taxon>Gammaproteobacteria</taxon>
        <taxon>Cellvibrionales</taxon>
        <taxon>Microbulbiferaceae</taxon>
        <taxon>Microbulbifer</taxon>
    </lineage>
</organism>
<dbReference type="Proteomes" id="UP000306791">
    <property type="component" value="Unassembled WGS sequence"/>
</dbReference>
<dbReference type="InterPro" id="IPR012893">
    <property type="entry name" value="HipA-like_C"/>
</dbReference>
<evidence type="ECO:0000259" key="5">
    <source>
        <dbReference type="Pfam" id="PF13657"/>
    </source>
</evidence>
<dbReference type="InterPro" id="IPR052028">
    <property type="entry name" value="HipA_Ser/Thr_kinase"/>
</dbReference>
<keyword evidence="3" id="KW-0418">Kinase</keyword>
<dbReference type="PANTHER" id="PTHR37419:SF8">
    <property type="entry name" value="TOXIN YJJJ"/>
    <property type="match status" value="1"/>
</dbReference>
<evidence type="ECO:0000256" key="3">
    <source>
        <dbReference type="ARBA" id="ARBA00022777"/>
    </source>
</evidence>
<dbReference type="Pfam" id="PF07804">
    <property type="entry name" value="HipA_C"/>
    <property type="match status" value="1"/>
</dbReference>
<keyword evidence="7" id="KW-1185">Reference proteome</keyword>
<protein>
    <submittedName>
        <fullName evidence="6">Type II toxin-antitoxin system HipA family toxin</fullName>
    </submittedName>
</protein>
<feature type="domain" description="HipA-like C-terminal" evidence="4">
    <location>
        <begin position="174"/>
        <end position="412"/>
    </location>
</feature>
<dbReference type="Pfam" id="PF13657">
    <property type="entry name" value="Couple_hipA"/>
    <property type="match status" value="1"/>
</dbReference>
<feature type="domain" description="HipA N-terminal subdomain 1" evidence="5">
    <location>
        <begin position="7"/>
        <end position="117"/>
    </location>
</feature>
<dbReference type="EMBL" id="VANI01000018">
    <property type="protein sequence ID" value="TLM75263.1"/>
    <property type="molecule type" value="Genomic_DNA"/>
</dbReference>
<accession>A0ABY2UE88</accession>
<reference evidence="6 7" key="1">
    <citation type="submission" date="2019-05" db="EMBL/GenBank/DDBJ databases">
        <title>Microbulbifer harenosus sp. nov., an alginate-degrading bacterium isolated from coastal sand.</title>
        <authorList>
            <person name="Huang H."/>
            <person name="Mo K."/>
            <person name="Bao S."/>
        </authorList>
    </citation>
    <scope>NUCLEOTIDE SEQUENCE [LARGE SCALE GENOMIC DNA]</scope>
    <source>
        <strain evidence="6 7">HB161719</strain>
    </source>
</reference>
<dbReference type="RefSeq" id="WP_138236834.1">
    <property type="nucleotide sequence ID" value="NZ_CP185860.1"/>
</dbReference>
<dbReference type="InterPro" id="IPR017508">
    <property type="entry name" value="HipA_N1"/>
</dbReference>
<comment type="caution">
    <text evidence="6">The sequence shown here is derived from an EMBL/GenBank/DDBJ whole genome shotgun (WGS) entry which is preliminary data.</text>
</comment>
<keyword evidence="2" id="KW-0808">Transferase</keyword>
<proteinExistence type="inferred from homology"/>
<evidence type="ECO:0000256" key="1">
    <source>
        <dbReference type="ARBA" id="ARBA00010164"/>
    </source>
</evidence>
<comment type="similarity">
    <text evidence="1">Belongs to the HipA Ser/Thr kinase family.</text>
</comment>
<evidence type="ECO:0000313" key="7">
    <source>
        <dbReference type="Proteomes" id="UP000306791"/>
    </source>
</evidence>